<keyword evidence="1" id="KW-0812">Transmembrane</keyword>
<keyword evidence="3" id="KW-1185">Reference proteome</keyword>
<keyword evidence="1" id="KW-1133">Transmembrane helix</keyword>
<evidence type="ECO:0000313" key="2">
    <source>
        <dbReference type="EMBL" id="NYE95626.1"/>
    </source>
</evidence>
<accession>A0A7Y9LU53</accession>
<reference evidence="2 3" key="1">
    <citation type="submission" date="2020-07" db="EMBL/GenBank/DDBJ databases">
        <title>Sequencing the genomes of 1000 actinobacteria strains.</title>
        <authorList>
            <person name="Klenk H.-P."/>
        </authorList>
    </citation>
    <scope>NUCLEOTIDE SEQUENCE [LARGE SCALE GENOMIC DNA]</scope>
    <source>
        <strain evidence="2 3">DSM 102047</strain>
    </source>
</reference>
<dbReference type="AlphaFoldDB" id="A0A7Y9LU53"/>
<sequence length="193" mass="21269">MFRGLRRTANQRPALYFTLFGLAFALVYFLVGLVFGGKPISLAGQAVLSAFLWTAIWYSAHRKQRRNIALLAKDGRFQAAIRSPGAMKDSLSERWANGVVTPSAQGFGFQLEESGHELPAGPVTWYEVESWQPRHALTASRERGGTGFQLGEGSYLTNRGLRELRAAPEHLVALEKALTAAALPTTETGERHR</sequence>
<gene>
    <name evidence="2" type="ORF">FHU41_001876</name>
</gene>
<feature type="transmembrane region" description="Helical" evidence="1">
    <location>
        <begin position="14"/>
        <end position="36"/>
    </location>
</feature>
<dbReference type="RefSeq" id="WP_179389385.1">
    <property type="nucleotide sequence ID" value="NZ_JACBYQ010000002.1"/>
</dbReference>
<dbReference type="Proteomes" id="UP000521748">
    <property type="component" value="Unassembled WGS sequence"/>
</dbReference>
<proteinExistence type="predicted"/>
<evidence type="ECO:0000313" key="3">
    <source>
        <dbReference type="Proteomes" id="UP000521748"/>
    </source>
</evidence>
<feature type="transmembrane region" description="Helical" evidence="1">
    <location>
        <begin position="42"/>
        <end position="60"/>
    </location>
</feature>
<comment type="caution">
    <text evidence="2">The sequence shown here is derived from an EMBL/GenBank/DDBJ whole genome shotgun (WGS) entry which is preliminary data.</text>
</comment>
<organism evidence="2 3">
    <name type="scientific">Psychromicrobium silvestre</name>
    <dbReference type="NCBI Taxonomy" id="1645614"/>
    <lineage>
        <taxon>Bacteria</taxon>
        <taxon>Bacillati</taxon>
        <taxon>Actinomycetota</taxon>
        <taxon>Actinomycetes</taxon>
        <taxon>Micrococcales</taxon>
        <taxon>Micrococcaceae</taxon>
        <taxon>Psychromicrobium</taxon>
    </lineage>
</organism>
<protein>
    <submittedName>
        <fullName evidence="2">Uncharacterized protein</fullName>
    </submittedName>
</protein>
<dbReference type="EMBL" id="JACBYQ010000002">
    <property type="protein sequence ID" value="NYE95626.1"/>
    <property type="molecule type" value="Genomic_DNA"/>
</dbReference>
<evidence type="ECO:0000256" key="1">
    <source>
        <dbReference type="SAM" id="Phobius"/>
    </source>
</evidence>
<name>A0A7Y9LU53_9MICC</name>
<keyword evidence="1" id="KW-0472">Membrane</keyword>